<evidence type="ECO:0000259" key="1">
    <source>
        <dbReference type="Pfam" id="PF17919"/>
    </source>
</evidence>
<dbReference type="Pfam" id="PF17919">
    <property type="entry name" value="RT_RNaseH_2"/>
    <property type="match status" value="1"/>
</dbReference>
<reference evidence="2" key="1">
    <citation type="submission" date="2023-08" db="EMBL/GenBank/DDBJ databases">
        <title>A de novo genome assembly of Solanum verrucosum Schlechtendal, a Mexican diploid species geographically isolated from the other diploid A-genome species in potato relatives.</title>
        <authorList>
            <person name="Hosaka K."/>
        </authorList>
    </citation>
    <scope>NUCLEOTIDE SEQUENCE</scope>
    <source>
        <tissue evidence="2">Young leaves</tissue>
    </source>
</reference>
<dbReference type="EMBL" id="CP133623">
    <property type="protein sequence ID" value="WMV58417.1"/>
    <property type="molecule type" value="Genomic_DNA"/>
</dbReference>
<organism evidence="2 3">
    <name type="scientific">Solanum verrucosum</name>
    <dbReference type="NCBI Taxonomy" id="315347"/>
    <lineage>
        <taxon>Eukaryota</taxon>
        <taxon>Viridiplantae</taxon>
        <taxon>Streptophyta</taxon>
        <taxon>Embryophyta</taxon>
        <taxon>Tracheophyta</taxon>
        <taxon>Spermatophyta</taxon>
        <taxon>Magnoliopsida</taxon>
        <taxon>eudicotyledons</taxon>
        <taxon>Gunneridae</taxon>
        <taxon>Pentapetalae</taxon>
        <taxon>asterids</taxon>
        <taxon>lamiids</taxon>
        <taxon>Solanales</taxon>
        <taxon>Solanaceae</taxon>
        <taxon>Solanoideae</taxon>
        <taxon>Solaneae</taxon>
        <taxon>Solanum</taxon>
    </lineage>
</organism>
<protein>
    <recommendedName>
        <fullName evidence="1">Reverse transcriptase/retrotransposon-derived protein RNase H-like domain-containing protein</fullName>
    </recommendedName>
</protein>
<dbReference type="Proteomes" id="UP001234989">
    <property type="component" value="Chromosome 12"/>
</dbReference>
<feature type="domain" description="Reverse transcriptase/retrotransposon-derived protein RNase H-like" evidence="1">
    <location>
        <begin position="93"/>
        <end position="166"/>
    </location>
</feature>
<dbReference type="InterPro" id="IPR043502">
    <property type="entry name" value="DNA/RNA_pol_sf"/>
</dbReference>
<dbReference type="SUPFAM" id="SSF56672">
    <property type="entry name" value="DNA/RNA polymerases"/>
    <property type="match status" value="1"/>
</dbReference>
<dbReference type="AlphaFoldDB" id="A0AAF0V528"/>
<dbReference type="InterPro" id="IPR041577">
    <property type="entry name" value="RT_RNaseH_2"/>
</dbReference>
<sequence length="262" mass="30614">MFLIWEQCHFIVKEGIVLEYKILGKWIKVDQAKIDVIAKLPPLISMKGERCNDFLGTCRIISAIHERYLLGGCFFVQIALEETVFEFDTNFVKAFLFLKEKLVSAQIIIASKSSIPFEMMCDSIGLALGSFLRQRKNKLFHLAYYVRKTLNRAQNNYTITEQTDHATLRYLMAKKEAKPHFIWWLLLLQEFDFEVKDRKDCKNQVADHLSQLKLSVALAKQRAIDEAFPNDLVMMLSRLKPWYEDYANYLVCGIVIDVLKHY</sequence>
<evidence type="ECO:0000313" key="3">
    <source>
        <dbReference type="Proteomes" id="UP001234989"/>
    </source>
</evidence>
<name>A0AAF0V528_SOLVR</name>
<proteinExistence type="predicted"/>
<keyword evidence="3" id="KW-1185">Reference proteome</keyword>
<evidence type="ECO:0000313" key="2">
    <source>
        <dbReference type="EMBL" id="WMV58417.1"/>
    </source>
</evidence>
<accession>A0AAF0V528</accession>
<gene>
    <name evidence="2" type="ORF">MTR67_051802</name>
</gene>
<dbReference type="PANTHER" id="PTHR34072">
    <property type="entry name" value="ENZYMATIC POLYPROTEIN-RELATED"/>
    <property type="match status" value="1"/>
</dbReference>
<dbReference type="PANTHER" id="PTHR34072:SF57">
    <property type="entry name" value="RNA-DIRECTED DNA POLYMERASE"/>
    <property type="match status" value="1"/>
</dbReference>